<organism evidence="2 3">
    <name type="scientific">Bizionia argentinensis JUB59</name>
    <dbReference type="NCBI Taxonomy" id="1046627"/>
    <lineage>
        <taxon>Bacteria</taxon>
        <taxon>Pseudomonadati</taxon>
        <taxon>Bacteroidota</taxon>
        <taxon>Flavobacteriia</taxon>
        <taxon>Flavobacteriales</taxon>
        <taxon>Flavobacteriaceae</taxon>
        <taxon>Bizionia</taxon>
    </lineage>
</organism>
<dbReference type="AlphaFoldDB" id="G2EDD7"/>
<gene>
    <name evidence="2" type="ORF">BZARG_1286</name>
</gene>
<feature type="region of interest" description="Disordered" evidence="1">
    <location>
        <begin position="100"/>
        <end position="126"/>
    </location>
</feature>
<name>G2EDD7_9FLAO</name>
<protein>
    <submittedName>
        <fullName evidence="2">Uncharacterized protein</fullName>
    </submittedName>
</protein>
<dbReference type="EMBL" id="AFXZ01000025">
    <property type="protein sequence ID" value="EGV43497.1"/>
    <property type="molecule type" value="Genomic_DNA"/>
</dbReference>
<feature type="compositionally biased region" description="Basic and acidic residues" evidence="1">
    <location>
        <begin position="102"/>
        <end position="113"/>
    </location>
</feature>
<accession>G2EDD7</accession>
<proteinExistence type="predicted"/>
<keyword evidence="3" id="KW-1185">Reference proteome</keyword>
<evidence type="ECO:0000256" key="1">
    <source>
        <dbReference type="SAM" id="MobiDB-lite"/>
    </source>
</evidence>
<dbReference type="eggNOG" id="COG0582">
    <property type="taxonomic scope" value="Bacteria"/>
</dbReference>
<dbReference type="RefSeq" id="WP_008637116.1">
    <property type="nucleotide sequence ID" value="NZ_AFXZ01000025.1"/>
</dbReference>
<reference evidence="2 3" key="1">
    <citation type="journal article" date="2008" name="Int. J. Syst. Evol. Microbiol.">
        <title>Bizionia argentinensis sp. nov., isolated from surface marine water in Antarctica.</title>
        <authorList>
            <person name="Bercovich A."/>
            <person name="Vazquez S.C."/>
            <person name="Yankilevich P."/>
            <person name="Coria S.H."/>
            <person name="Foti M."/>
            <person name="Hernandez E."/>
            <person name="Vidal A."/>
            <person name="Ruberto L."/>
            <person name="Melo C."/>
            <person name="Marenssi S."/>
            <person name="Criscuolo M."/>
            <person name="Memoli M."/>
            <person name="Arguelles M."/>
            <person name="Mac Cormack W.P."/>
        </authorList>
    </citation>
    <scope>NUCLEOTIDE SEQUENCE [LARGE SCALE GENOMIC DNA]</scope>
    <source>
        <strain evidence="2 3">JUB59</strain>
    </source>
</reference>
<sequence>MFNLNSYLANEHGNEHILEHSLQNKKNFSAPKIYNANGDLSKRWHVYYSFRNPESGKLQRMKNVYGNVNRYTTKEDRLAILSVYRAKLLNLLKEGFNPFEDNTQKYQEREQNKRNLNGSSPKVVGF</sequence>
<evidence type="ECO:0000313" key="2">
    <source>
        <dbReference type="EMBL" id="EGV43497.1"/>
    </source>
</evidence>
<dbReference type="Proteomes" id="UP000003730">
    <property type="component" value="Unassembled WGS sequence"/>
</dbReference>
<dbReference type="OrthoDB" id="9806835at2"/>
<evidence type="ECO:0000313" key="3">
    <source>
        <dbReference type="Proteomes" id="UP000003730"/>
    </source>
</evidence>
<comment type="caution">
    <text evidence="2">The sequence shown here is derived from an EMBL/GenBank/DDBJ whole genome shotgun (WGS) entry which is preliminary data.</text>
</comment>